<organism evidence="1 2">
    <name type="scientific">Flavobacterium piscis</name>
    <dbReference type="NCBI Taxonomy" id="1114874"/>
    <lineage>
        <taxon>Bacteria</taxon>
        <taxon>Pseudomonadati</taxon>
        <taxon>Bacteroidota</taxon>
        <taxon>Flavobacteriia</taxon>
        <taxon>Flavobacteriales</taxon>
        <taxon>Flavobacteriaceae</taxon>
        <taxon>Flavobacterium</taxon>
    </lineage>
</organism>
<dbReference type="RefSeq" id="WP_065448216.1">
    <property type="nucleotide sequence ID" value="NZ_LVEN01000005.1"/>
</dbReference>
<evidence type="ECO:0000313" key="1">
    <source>
        <dbReference type="EMBL" id="OCB77088.1"/>
    </source>
</evidence>
<proteinExistence type="predicted"/>
<evidence type="ECO:0000313" key="2">
    <source>
        <dbReference type="Proteomes" id="UP000093343"/>
    </source>
</evidence>
<keyword evidence="2" id="KW-1185">Reference proteome</keyword>
<comment type="caution">
    <text evidence="1">The sequence shown here is derived from an EMBL/GenBank/DDBJ whole genome shotgun (WGS) entry which is preliminary data.</text>
</comment>
<accession>A0ABX2XMW5</accession>
<protein>
    <submittedName>
        <fullName evidence="1">Uncharacterized protein</fullName>
    </submittedName>
</protein>
<gene>
    <name evidence="1" type="ORF">FLP_03860</name>
</gene>
<reference evidence="2" key="1">
    <citation type="submission" date="2016-03" db="EMBL/GenBank/DDBJ databases">
        <title>Draft genome sequence of Paenibacillus glacialis DSM 22343.</title>
        <authorList>
            <person name="Shin S.-K."/>
            <person name="Yi H."/>
        </authorList>
    </citation>
    <scope>NUCLEOTIDE SEQUENCE [LARGE SCALE GENOMIC DNA]</scope>
    <source>
        <strain evidence="2">CCUG 60099</strain>
    </source>
</reference>
<sequence>MKNIYLIIFAFIPFLFFGQSVDFKIKYTPQTKYLQKVKQSIENTLQYTASDDILEKLKEKGVQNPTVTTNINTIESVFKSGKLQSDGTFPISLEFLNSIDSENKTIIPNGTLIYGRGTVSKMPTLDSIVAKDLDETFKKNLLETVQSTFSQLDLPAKTIKVGESFSQETPFNIPIAGISLEMVLTTTYKLVNIVNKTANFDISVLYTMKISVEKYNIQGSGTGTGKMNYDMVNHFPTKYDLDTEMVFDMKQETFSLQAKTKSGFYQTVQILKN</sequence>
<name>A0ABX2XMW5_9FLAO</name>
<dbReference type="EMBL" id="LVEN01000005">
    <property type="protein sequence ID" value="OCB77088.1"/>
    <property type="molecule type" value="Genomic_DNA"/>
</dbReference>
<dbReference type="Proteomes" id="UP000093343">
    <property type="component" value="Unassembled WGS sequence"/>
</dbReference>